<dbReference type="PANTHER" id="PTHR46609">
    <property type="entry name" value="EXONUCLEASE, PHAGE-TYPE/RECB, C-TERMINAL DOMAIN-CONTAINING PROTEIN"/>
    <property type="match status" value="1"/>
</dbReference>
<dbReference type="PATRIC" id="fig|1747903.4.peg.1641"/>
<dbReference type="CDD" id="cd22343">
    <property type="entry name" value="PDDEXK_lambda_exonuclease-like"/>
    <property type="match status" value="1"/>
</dbReference>
<dbReference type="SUPFAM" id="SSF52980">
    <property type="entry name" value="Restriction endonuclease-like"/>
    <property type="match status" value="1"/>
</dbReference>
<organism evidence="2 3">
    <name type="scientific">Janthinobacterium psychrotolerans</name>
    <dbReference type="NCBI Taxonomy" id="1747903"/>
    <lineage>
        <taxon>Bacteria</taxon>
        <taxon>Pseudomonadati</taxon>
        <taxon>Pseudomonadota</taxon>
        <taxon>Betaproteobacteria</taxon>
        <taxon>Burkholderiales</taxon>
        <taxon>Oxalobacteraceae</taxon>
        <taxon>Janthinobacterium</taxon>
    </lineage>
</organism>
<evidence type="ECO:0000259" key="1">
    <source>
        <dbReference type="Pfam" id="PF09588"/>
    </source>
</evidence>
<dbReference type="PANTHER" id="PTHR46609:SF6">
    <property type="entry name" value="EXONUCLEASE, PHAGE-TYPE_RECB, C-TERMINAL DOMAIN-CONTAINING PROTEIN-RELATED"/>
    <property type="match status" value="1"/>
</dbReference>
<dbReference type="Proteomes" id="UP000092713">
    <property type="component" value="Unassembled WGS sequence"/>
</dbReference>
<dbReference type="EMBL" id="LOCQ01000058">
    <property type="protein sequence ID" value="OBV38104.1"/>
    <property type="molecule type" value="Genomic_DNA"/>
</dbReference>
<feature type="domain" description="YqaJ viral recombinase" evidence="1">
    <location>
        <begin position="94"/>
        <end position="197"/>
    </location>
</feature>
<name>A0A1A7BZC0_9BURK</name>
<dbReference type="STRING" id="1747903.ASR47_100557"/>
<evidence type="ECO:0000313" key="2">
    <source>
        <dbReference type="EMBL" id="OBV38104.1"/>
    </source>
</evidence>
<gene>
    <name evidence="2" type="ORF">ASR47_100557</name>
</gene>
<sequence>MIVLNCEQGSDSWHQARAGVITASMFVVARSRTGGLDEKQQVYVDAIRQGYSEGYAREIAGYRATPKAESVQRAIEGLPVGDFSEAAKAYAFRLAIERISGKPLDESFETYAMRRGHELEPAARREHEIASGHMVERAGFVLTGDRLFGASADGLIGSDGGSEYKCLISPERLQRIYIENDASEFMDQVQGCMWITARNWWDFCLYCPALEIIDKHLWMRTFQRDDEYIDQMVEELTEFEKLVSHNEKLLRMKEAA</sequence>
<dbReference type="OrthoDB" id="1245848at2"/>
<comment type="caution">
    <text evidence="2">The sequence shown here is derived from an EMBL/GenBank/DDBJ whole genome shotgun (WGS) entry which is preliminary data.</text>
</comment>
<dbReference type="InterPro" id="IPR011604">
    <property type="entry name" value="PDDEXK-like_dom_sf"/>
</dbReference>
<accession>A0A1A7BZC0</accession>
<keyword evidence="3" id="KW-1185">Reference proteome</keyword>
<evidence type="ECO:0000313" key="3">
    <source>
        <dbReference type="Proteomes" id="UP000092713"/>
    </source>
</evidence>
<dbReference type="InterPro" id="IPR019080">
    <property type="entry name" value="YqaJ_viral_recombinase"/>
</dbReference>
<proteinExistence type="predicted"/>
<dbReference type="InterPro" id="IPR011335">
    <property type="entry name" value="Restrct_endonuc-II-like"/>
</dbReference>
<dbReference type="RefSeq" id="WP_065308990.1">
    <property type="nucleotide sequence ID" value="NZ_LOCQ01000058.1"/>
</dbReference>
<dbReference type="AlphaFoldDB" id="A0A1A7BZC0"/>
<protein>
    <submittedName>
        <fullName evidence="2">YqaJ-like recombinase domain-containing protein</fullName>
    </submittedName>
</protein>
<dbReference type="Pfam" id="PF09588">
    <property type="entry name" value="YqaJ"/>
    <property type="match status" value="1"/>
</dbReference>
<reference evidence="2 3" key="1">
    <citation type="submission" date="2016-04" db="EMBL/GenBank/DDBJ databases">
        <title>Draft genome sequence of Janthinobacterium psychrotolerans sp. nov., isolated from freshwater sediments in Denmark.</title>
        <authorList>
            <person name="Gong X."/>
            <person name="Skrivergaard S."/>
            <person name="Korsgaard B.S."/>
            <person name="Schreiber L."/>
            <person name="Marshall I.P."/>
            <person name="Finster K."/>
            <person name="Schramm A."/>
        </authorList>
    </citation>
    <scope>NUCLEOTIDE SEQUENCE [LARGE SCALE GENOMIC DNA]</scope>
    <source>
        <strain evidence="2 3">S3-2</strain>
    </source>
</reference>
<dbReference type="Gene3D" id="3.90.320.10">
    <property type="match status" value="1"/>
</dbReference>
<dbReference type="InterPro" id="IPR051703">
    <property type="entry name" value="NF-kappa-B_Signaling_Reg"/>
</dbReference>